<dbReference type="Pfam" id="PF08242">
    <property type="entry name" value="Methyltransf_12"/>
    <property type="match status" value="1"/>
</dbReference>
<feature type="domain" description="Methyltransferase type 12" evidence="2">
    <location>
        <begin position="298"/>
        <end position="391"/>
    </location>
</feature>
<sequence>MTFTHQDDSTPERLWRSEWRANRPLDLESFFDGRPPERLILLSAHPDDETLAAGGLLTRLKNDFHLSVDIVVATAGEASHPASTTHSRDVLARRRKSELREAVQLLAADSRVHFLDLPDGAVTALPVARALQTLLGPQPSERTLLVAPWHRDGHPDHDAAGDAARSVAEEHGMALLEYPVWLWHWAEPSSSSVPWDTMRILPLTEAELELKTAAQRMHVTQIEPLSEEPGDEVLLGPAIIEHFARPFEAFAVTPPLSAFERLHAGCKDPWGYEDRFYERRKRAVSLALLPRERYSHGLELGCSVGVLSAELAARCDSLVAVDVSPSAVGQAANRLAGYKGAEARVMRIPEEWPEGIFDLIVLSETGYYLSAAQLEEVISRCLGSLGRDGVVMLCHWRHPVDGWPLNGDAVHEAFRACRGLKLFAEHQEEDFRIDILTHPGAVSVARGSGLL</sequence>
<organism evidence="3 4">
    <name type="scientific">Arthrobacter subterraneus</name>
    <dbReference type="NCBI Taxonomy" id="335973"/>
    <lineage>
        <taxon>Bacteria</taxon>
        <taxon>Bacillati</taxon>
        <taxon>Actinomycetota</taxon>
        <taxon>Actinomycetes</taxon>
        <taxon>Micrococcales</taxon>
        <taxon>Micrococcaceae</taxon>
        <taxon>Arthrobacter</taxon>
    </lineage>
</organism>
<dbReference type="InterPro" id="IPR013217">
    <property type="entry name" value="Methyltransf_12"/>
</dbReference>
<dbReference type="InterPro" id="IPR003737">
    <property type="entry name" value="GlcNAc_PI_deacetylase-related"/>
</dbReference>
<proteinExistence type="predicted"/>
<dbReference type="Gene3D" id="3.40.50.10320">
    <property type="entry name" value="LmbE-like"/>
    <property type="match status" value="1"/>
</dbReference>
<evidence type="ECO:0000313" key="4">
    <source>
        <dbReference type="Proteomes" id="UP000199258"/>
    </source>
</evidence>
<dbReference type="InterPro" id="IPR029063">
    <property type="entry name" value="SAM-dependent_MTases_sf"/>
</dbReference>
<dbReference type="EMBL" id="FNDT01000007">
    <property type="protein sequence ID" value="SDI21399.1"/>
    <property type="molecule type" value="Genomic_DNA"/>
</dbReference>
<accession>A0A1G8IR19</accession>
<dbReference type="SUPFAM" id="SSF53335">
    <property type="entry name" value="S-adenosyl-L-methionine-dependent methyltransferases"/>
    <property type="match status" value="1"/>
</dbReference>
<dbReference type="OrthoDB" id="116799at2"/>
<dbReference type="Proteomes" id="UP000199258">
    <property type="component" value="Unassembled WGS sequence"/>
</dbReference>
<dbReference type="RefSeq" id="WP_090586393.1">
    <property type="nucleotide sequence ID" value="NZ_FNDT01000007.1"/>
</dbReference>
<evidence type="ECO:0000256" key="1">
    <source>
        <dbReference type="ARBA" id="ARBA00022833"/>
    </source>
</evidence>
<dbReference type="PANTHER" id="PTHR12993">
    <property type="entry name" value="N-ACETYLGLUCOSAMINYL-PHOSPHATIDYLINOSITOL DE-N-ACETYLASE-RELATED"/>
    <property type="match status" value="1"/>
</dbReference>
<dbReference type="STRING" id="335973.SAMN04488693_107121"/>
<dbReference type="CDD" id="cd02440">
    <property type="entry name" value="AdoMet_MTases"/>
    <property type="match status" value="1"/>
</dbReference>
<evidence type="ECO:0000259" key="2">
    <source>
        <dbReference type="Pfam" id="PF08242"/>
    </source>
</evidence>
<dbReference type="GO" id="GO:0016137">
    <property type="term" value="P:glycoside metabolic process"/>
    <property type="evidence" value="ECO:0007669"/>
    <property type="project" value="UniProtKB-ARBA"/>
</dbReference>
<protein>
    <submittedName>
        <fullName evidence="3">N-acetylglucosaminyl deacetylase, LmbE family</fullName>
    </submittedName>
</protein>
<evidence type="ECO:0000313" key="3">
    <source>
        <dbReference type="EMBL" id="SDI21399.1"/>
    </source>
</evidence>
<keyword evidence="4" id="KW-1185">Reference proteome</keyword>
<dbReference type="GO" id="GO:0016811">
    <property type="term" value="F:hydrolase activity, acting on carbon-nitrogen (but not peptide) bonds, in linear amides"/>
    <property type="evidence" value="ECO:0007669"/>
    <property type="project" value="TreeGrafter"/>
</dbReference>
<gene>
    <name evidence="3" type="ORF">SAMN04488693_107121</name>
</gene>
<dbReference type="PANTHER" id="PTHR12993:SF29">
    <property type="entry name" value="BLR3841 PROTEIN"/>
    <property type="match status" value="1"/>
</dbReference>
<reference evidence="3 4" key="1">
    <citation type="submission" date="2016-10" db="EMBL/GenBank/DDBJ databases">
        <authorList>
            <person name="de Groot N.N."/>
        </authorList>
    </citation>
    <scope>NUCLEOTIDE SEQUENCE [LARGE SCALE GENOMIC DNA]</scope>
    <source>
        <strain evidence="3 4">NP_1H</strain>
    </source>
</reference>
<dbReference type="Pfam" id="PF02585">
    <property type="entry name" value="PIG-L"/>
    <property type="match status" value="1"/>
</dbReference>
<dbReference type="AlphaFoldDB" id="A0A1G8IR19"/>
<dbReference type="Gene3D" id="3.40.50.150">
    <property type="entry name" value="Vaccinia Virus protein VP39"/>
    <property type="match status" value="1"/>
</dbReference>
<keyword evidence="1" id="KW-0862">Zinc</keyword>
<dbReference type="SUPFAM" id="SSF102588">
    <property type="entry name" value="LmbE-like"/>
    <property type="match status" value="1"/>
</dbReference>
<dbReference type="InterPro" id="IPR024078">
    <property type="entry name" value="LmbE-like_dom_sf"/>
</dbReference>
<name>A0A1G8IR19_9MICC</name>